<evidence type="ECO:0000313" key="1">
    <source>
        <dbReference type="Ensembl" id="ENSOARP00020050106.1"/>
    </source>
</evidence>
<proteinExistence type="predicted"/>
<reference evidence="1" key="3">
    <citation type="submission" date="2025-09" db="UniProtKB">
        <authorList>
            <consortium name="Ensembl"/>
        </authorList>
    </citation>
    <scope>IDENTIFICATION</scope>
</reference>
<protein>
    <submittedName>
        <fullName evidence="1">Uncharacterized protein</fullName>
    </submittedName>
</protein>
<reference evidence="1" key="2">
    <citation type="submission" date="2025-08" db="UniProtKB">
        <authorList>
            <consortium name="Ensembl"/>
        </authorList>
    </citation>
    <scope>IDENTIFICATION</scope>
</reference>
<name>A0AC11E1Z8_SHEEP</name>
<reference evidence="1" key="1">
    <citation type="submission" date="2020-11" db="EMBL/GenBank/DDBJ databases">
        <authorList>
            <person name="Davenport K.M."/>
            <person name="Bickhart D.M."/>
            <person name="Smith T.P.L."/>
            <person name="Murdoch B.M."/>
            <person name="Rosen B.D."/>
        </authorList>
    </citation>
    <scope>NUCLEOTIDE SEQUENCE [LARGE SCALE GENOMIC DNA]</scope>
    <source>
        <strain evidence="1">OAR_USU_Benz2616</strain>
    </source>
</reference>
<accession>A0AC11E1Z8</accession>
<sequence length="103" mass="12066">MHQKLQCLQPEPVNKKDPILLHDDAQPHVVQPVLQTLNKLGYEVLPHLPYSPDLSPADYHFFKRLDNFIQDKLFHSQQDAENAFPIVGRIPKHKFLRYGNKQM</sequence>
<organism evidence="1">
    <name type="scientific">Ovis aries</name>
    <name type="common">Sheep</name>
    <dbReference type="NCBI Taxonomy" id="9940"/>
    <lineage>
        <taxon>Eukaryota</taxon>
        <taxon>Metazoa</taxon>
        <taxon>Chordata</taxon>
        <taxon>Craniata</taxon>
        <taxon>Vertebrata</taxon>
        <taxon>Euteleostomi</taxon>
        <taxon>Mammalia</taxon>
        <taxon>Eutheria</taxon>
        <taxon>Laurasiatheria</taxon>
        <taxon>Artiodactyla</taxon>
        <taxon>Ruminantia</taxon>
        <taxon>Pecora</taxon>
        <taxon>Bovidae</taxon>
        <taxon>Caprinae</taxon>
        <taxon>Ovis</taxon>
    </lineage>
</organism>
<dbReference type="Ensembl" id="ENSOART00020061663.1">
    <property type="protein sequence ID" value="ENSOARP00020050106.1"/>
    <property type="gene ID" value="ENSOARG00020032056.1"/>
</dbReference>